<evidence type="ECO:0000313" key="1">
    <source>
        <dbReference type="EMBL" id="CAK9861044.1"/>
    </source>
</evidence>
<accession>A0ABP1AEU2</accession>
<dbReference type="EMBL" id="OZ023712">
    <property type="protein sequence ID" value="CAK9861044.1"/>
    <property type="molecule type" value="Genomic_DNA"/>
</dbReference>
<organism evidence="1 2">
    <name type="scientific">Sphagnum jensenii</name>
    <dbReference type="NCBI Taxonomy" id="128206"/>
    <lineage>
        <taxon>Eukaryota</taxon>
        <taxon>Viridiplantae</taxon>
        <taxon>Streptophyta</taxon>
        <taxon>Embryophyta</taxon>
        <taxon>Bryophyta</taxon>
        <taxon>Sphagnophytina</taxon>
        <taxon>Sphagnopsida</taxon>
        <taxon>Sphagnales</taxon>
        <taxon>Sphagnaceae</taxon>
        <taxon>Sphagnum</taxon>
    </lineage>
</organism>
<gene>
    <name evidence="1" type="ORF">CSSPJE1EN2_LOCUS4039</name>
</gene>
<name>A0ABP1AEU2_9BRYO</name>
<sequence length="172" mass="18546">MENNAMLDCIGIVGLINLSAIVDHDIPAVYQLWDGLDQCNKKATYNVMAWGCVIEVTTLYLSLMTVPLWFAVQNLINIQVDEFIWKDENNLRIDLIANFNCRETLYRPMGPATNHDGTYPSGTPGFRGSLYGMSISAGIERVVIWATACGGGGNGADTGGYGGSGFATGVGR</sequence>
<keyword evidence="2" id="KW-1185">Reference proteome</keyword>
<proteinExistence type="predicted"/>
<dbReference type="Proteomes" id="UP001497522">
    <property type="component" value="Chromosome 11"/>
</dbReference>
<evidence type="ECO:0000313" key="2">
    <source>
        <dbReference type="Proteomes" id="UP001497522"/>
    </source>
</evidence>
<reference evidence="1" key="1">
    <citation type="submission" date="2024-03" db="EMBL/GenBank/DDBJ databases">
        <authorList>
            <consortium name="ELIXIR-Norway"/>
            <consortium name="Elixir Norway"/>
        </authorList>
    </citation>
    <scope>NUCLEOTIDE SEQUENCE</scope>
</reference>
<protein>
    <submittedName>
        <fullName evidence="1">Uncharacterized protein</fullName>
    </submittedName>
</protein>